<feature type="signal peptide" evidence="1">
    <location>
        <begin position="1"/>
        <end position="24"/>
    </location>
</feature>
<dbReference type="PANTHER" id="PTHR34154">
    <property type="entry name" value="ALKALI-SENSITIVE LINKAGE PROTEIN 1"/>
    <property type="match status" value="1"/>
</dbReference>
<accession>A0A316UE37</accession>
<dbReference type="GeneID" id="37017373"/>
<evidence type="ECO:0000313" key="3">
    <source>
        <dbReference type="EMBL" id="PWN22621.1"/>
    </source>
</evidence>
<evidence type="ECO:0000313" key="4">
    <source>
        <dbReference type="Proteomes" id="UP000245942"/>
    </source>
</evidence>
<dbReference type="OrthoDB" id="5959761at2759"/>
<dbReference type="InterPro" id="IPR017853">
    <property type="entry name" value="GH"/>
</dbReference>
<feature type="chain" id="PRO_5016245212" description="Asl1-like glycosyl hydrolase catalytic domain-containing protein" evidence="1">
    <location>
        <begin position="25"/>
        <end position="276"/>
    </location>
</feature>
<keyword evidence="4" id="KW-1185">Reference proteome</keyword>
<sequence>MFSLAPKAAAAAALVLLASSSASASTPSRGVGWPWFETTPANALYSSGKTVWTYNWETYLPTGGSYSPMEYVPMQRTADNIASLASASSVKTASWLLGFNEPDMSTSVGGSNISPTEAAKLWKQYIAPLRTSKRKLVAPAVSVSTAANQGYDWLKQFKAACTGCVFDAYAIHPYASSAEQVQDIIDTWIDDYKVTPLWITEFGVESAVAKTQGGKKFVESMIEYFNSKSSSVIARYAYIARQAQSKSVTGQDLQYTNGTLRVMGKTYRDFSASATC</sequence>
<gene>
    <name evidence="3" type="ORF">BCV69DRAFT_92425</name>
</gene>
<dbReference type="InterPro" id="IPR053183">
    <property type="entry name" value="ASL1"/>
</dbReference>
<protein>
    <recommendedName>
        <fullName evidence="2">Asl1-like glycosyl hydrolase catalytic domain-containing protein</fullName>
    </recommendedName>
</protein>
<organism evidence="3 4">
    <name type="scientific">Pseudomicrostroma glucosiphilum</name>
    <dbReference type="NCBI Taxonomy" id="1684307"/>
    <lineage>
        <taxon>Eukaryota</taxon>
        <taxon>Fungi</taxon>
        <taxon>Dikarya</taxon>
        <taxon>Basidiomycota</taxon>
        <taxon>Ustilaginomycotina</taxon>
        <taxon>Exobasidiomycetes</taxon>
        <taxon>Microstromatales</taxon>
        <taxon>Microstromatales incertae sedis</taxon>
        <taxon>Pseudomicrostroma</taxon>
    </lineage>
</organism>
<name>A0A316UE37_9BASI</name>
<dbReference type="AlphaFoldDB" id="A0A316UE37"/>
<dbReference type="Pfam" id="PF11790">
    <property type="entry name" value="Glyco_hydro_cc"/>
    <property type="match status" value="1"/>
</dbReference>
<dbReference type="STRING" id="1684307.A0A316UE37"/>
<dbReference type="PANTHER" id="PTHR34154:SF3">
    <property type="entry name" value="ALKALI-SENSITIVE LINKAGE PROTEIN 1"/>
    <property type="match status" value="1"/>
</dbReference>
<proteinExistence type="predicted"/>
<dbReference type="GO" id="GO:0009277">
    <property type="term" value="C:fungal-type cell wall"/>
    <property type="evidence" value="ECO:0007669"/>
    <property type="project" value="TreeGrafter"/>
</dbReference>
<dbReference type="EMBL" id="KZ819322">
    <property type="protein sequence ID" value="PWN22621.1"/>
    <property type="molecule type" value="Genomic_DNA"/>
</dbReference>
<dbReference type="SUPFAM" id="SSF51445">
    <property type="entry name" value="(Trans)glycosidases"/>
    <property type="match status" value="1"/>
</dbReference>
<evidence type="ECO:0000259" key="2">
    <source>
        <dbReference type="Pfam" id="PF11790"/>
    </source>
</evidence>
<dbReference type="GO" id="GO:0071966">
    <property type="term" value="P:fungal-type cell wall polysaccharide metabolic process"/>
    <property type="evidence" value="ECO:0007669"/>
    <property type="project" value="TreeGrafter"/>
</dbReference>
<dbReference type="InterPro" id="IPR024655">
    <property type="entry name" value="Asl1_glyco_hydro_catalytic"/>
</dbReference>
<dbReference type="Proteomes" id="UP000245942">
    <property type="component" value="Unassembled WGS sequence"/>
</dbReference>
<reference evidence="3 4" key="1">
    <citation type="journal article" date="2018" name="Mol. Biol. Evol.">
        <title>Broad Genomic Sampling Reveals a Smut Pathogenic Ancestry of the Fungal Clade Ustilaginomycotina.</title>
        <authorList>
            <person name="Kijpornyongpan T."/>
            <person name="Mondo S.J."/>
            <person name="Barry K."/>
            <person name="Sandor L."/>
            <person name="Lee J."/>
            <person name="Lipzen A."/>
            <person name="Pangilinan J."/>
            <person name="LaButti K."/>
            <person name="Hainaut M."/>
            <person name="Henrissat B."/>
            <person name="Grigoriev I.V."/>
            <person name="Spatafora J.W."/>
            <person name="Aime M.C."/>
        </authorList>
    </citation>
    <scope>NUCLEOTIDE SEQUENCE [LARGE SCALE GENOMIC DNA]</scope>
    <source>
        <strain evidence="3 4">MCA 4718</strain>
    </source>
</reference>
<keyword evidence="1" id="KW-0732">Signal</keyword>
<feature type="domain" description="Asl1-like glycosyl hydrolase catalytic" evidence="2">
    <location>
        <begin position="37"/>
        <end position="267"/>
    </location>
</feature>
<dbReference type="RefSeq" id="XP_025349781.1">
    <property type="nucleotide sequence ID" value="XM_025495639.1"/>
</dbReference>
<dbReference type="Gene3D" id="3.20.20.80">
    <property type="entry name" value="Glycosidases"/>
    <property type="match status" value="1"/>
</dbReference>
<evidence type="ECO:0000256" key="1">
    <source>
        <dbReference type="SAM" id="SignalP"/>
    </source>
</evidence>